<dbReference type="EMBL" id="CAEZSR010000130">
    <property type="protein sequence ID" value="CAB4577457.1"/>
    <property type="molecule type" value="Genomic_DNA"/>
</dbReference>
<gene>
    <name evidence="2" type="ORF">UFOPK1493_02812</name>
</gene>
<organism evidence="2">
    <name type="scientific">freshwater metagenome</name>
    <dbReference type="NCBI Taxonomy" id="449393"/>
    <lineage>
        <taxon>unclassified sequences</taxon>
        <taxon>metagenomes</taxon>
        <taxon>ecological metagenomes</taxon>
    </lineage>
</organism>
<feature type="compositionally biased region" description="Low complexity" evidence="1">
    <location>
        <begin position="53"/>
        <end position="70"/>
    </location>
</feature>
<name>A0A6J6EMW9_9ZZZZ</name>
<reference evidence="2" key="1">
    <citation type="submission" date="2020-05" db="EMBL/GenBank/DDBJ databases">
        <authorList>
            <person name="Chiriac C."/>
            <person name="Salcher M."/>
            <person name="Ghai R."/>
            <person name="Kavagutti S V."/>
        </authorList>
    </citation>
    <scope>NUCLEOTIDE SEQUENCE</scope>
</reference>
<dbReference type="AlphaFoldDB" id="A0A6J6EMW9"/>
<feature type="region of interest" description="Disordered" evidence="1">
    <location>
        <begin position="53"/>
        <end position="82"/>
    </location>
</feature>
<sequence length="82" mass="7767">MVGPAASDVESATDNGTCDDTCGAALAASSAVPGVVSASVNCCLPDRRASTVANPATTAAATSPSAPRPAGTVTGKATWSAT</sequence>
<protein>
    <submittedName>
        <fullName evidence="2">Unannotated protein</fullName>
    </submittedName>
</protein>
<accession>A0A6J6EMW9</accession>
<evidence type="ECO:0000313" key="2">
    <source>
        <dbReference type="EMBL" id="CAB4577457.1"/>
    </source>
</evidence>
<evidence type="ECO:0000256" key="1">
    <source>
        <dbReference type="SAM" id="MobiDB-lite"/>
    </source>
</evidence>
<proteinExistence type="predicted"/>